<dbReference type="EMBL" id="HBHK01019643">
    <property type="protein sequence ID" value="CAD9695281.1"/>
    <property type="molecule type" value="Transcribed_RNA"/>
</dbReference>
<gene>
    <name evidence="1" type="ORF">QSP1433_LOCUS12447</name>
</gene>
<dbReference type="AlphaFoldDB" id="A0A7S2WL46"/>
<protein>
    <submittedName>
        <fullName evidence="1">Uncharacterized protein</fullName>
    </submittedName>
</protein>
<name>A0A7S2WL46_9STRA</name>
<evidence type="ECO:0000313" key="1">
    <source>
        <dbReference type="EMBL" id="CAD9695281.1"/>
    </source>
</evidence>
<organism evidence="1">
    <name type="scientific">Mucochytrium quahogii</name>
    <dbReference type="NCBI Taxonomy" id="96639"/>
    <lineage>
        <taxon>Eukaryota</taxon>
        <taxon>Sar</taxon>
        <taxon>Stramenopiles</taxon>
        <taxon>Bigyra</taxon>
        <taxon>Labyrinthulomycetes</taxon>
        <taxon>Thraustochytrida</taxon>
        <taxon>Thraustochytriidae</taxon>
        <taxon>Mucochytrium</taxon>
    </lineage>
</organism>
<sequence>MSFFAKKQFLLVQNESNNFERDWAQVLADPIVKDHFGPGWTINDGGPTLVGLNLALEYDFPGSKDTLEYFKSVFHDYYEVLCKISTGYSGQTLPLYQLILVHAELPKTQIQKQLCELGGGFLRAILWFAKQKYEEDIENSCSKTLDVGLGFALQRFILDDLLPVVDPCWLNTDSFRRSQLYSHSVDLVLQKNRSDIVQLFKHCQQSNVVSLDRWVSILSKYALINHVCKRKHAVRAFKLSLPVRAMSISNVDTCETLGFFRFCEALGRFAALDTLILPTREELTFIGVKNTAEFYQLMALLDKELPDRAKCIWHLFEAKKQHVNLATRLGQLFQVLFCKTEGTREHVFSNHLERLDSIFERFQNQEPPLQAALAIEAFFISHATLLPHEEYNIVHQRFGI</sequence>
<accession>A0A7S2WL46</accession>
<proteinExistence type="predicted"/>
<reference evidence="1" key="1">
    <citation type="submission" date="2021-01" db="EMBL/GenBank/DDBJ databases">
        <authorList>
            <person name="Corre E."/>
            <person name="Pelletier E."/>
            <person name="Niang G."/>
            <person name="Scheremetjew M."/>
            <person name="Finn R."/>
            <person name="Kale V."/>
            <person name="Holt S."/>
            <person name="Cochrane G."/>
            <person name="Meng A."/>
            <person name="Brown T."/>
            <person name="Cohen L."/>
        </authorList>
    </citation>
    <scope>NUCLEOTIDE SEQUENCE</scope>
    <source>
        <strain evidence="1">NY070348D</strain>
    </source>
</reference>